<dbReference type="AlphaFoldDB" id="A0AA52EG71"/>
<evidence type="ECO:0000313" key="3">
    <source>
        <dbReference type="EMBL" id="WND01739.1"/>
    </source>
</evidence>
<proteinExistence type="predicted"/>
<dbReference type="EMBL" id="CP123872">
    <property type="protein sequence ID" value="WND01739.1"/>
    <property type="molecule type" value="Genomic_DNA"/>
</dbReference>
<name>A0AA52EG71_9PROT</name>
<dbReference type="RefSeq" id="WP_310797568.1">
    <property type="nucleotide sequence ID" value="NZ_CP123872.1"/>
</dbReference>
<keyword evidence="2" id="KW-0472">Membrane</keyword>
<sequence>MSGTTMAFLIVAVVILGSIISEHLKKQRLQHSNGLDDKSEGRIRELEERVAVLEKLATDKRVRLADEIDSL</sequence>
<organism evidence="3 4">
    <name type="scientific">Temperatibacter marinus</name>
    <dbReference type="NCBI Taxonomy" id="1456591"/>
    <lineage>
        <taxon>Bacteria</taxon>
        <taxon>Pseudomonadati</taxon>
        <taxon>Pseudomonadota</taxon>
        <taxon>Alphaproteobacteria</taxon>
        <taxon>Kordiimonadales</taxon>
        <taxon>Temperatibacteraceae</taxon>
        <taxon>Temperatibacter</taxon>
    </lineage>
</organism>
<dbReference type="KEGG" id="tmk:QGN29_09250"/>
<keyword evidence="4" id="KW-1185">Reference proteome</keyword>
<protein>
    <recommendedName>
        <fullName evidence="5">Phage shock protein B</fullName>
    </recommendedName>
</protein>
<keyword evidence="2" id="KW-1133">Transmembrane helix</keyword>
<evidence type="ECO:0000313" key="4">
    <source>
        <dbReference type="Proteomes" id="UP001268683"/>
    </source>
</evidence>
<reference evidence="3" key="1">
    <citation type="submission" date="2023-04" db="EMBL/GenBank/DDBJ databases">
        <title>Complete genome sequence of Temperatibacter marinus.</title>
        <authorList>
            <person name="Rong J.-C."/>
            <person name="Yi M.-L."/>
            <person name="Zhao Q."/>
        </authorList>
    </citation>
    <scope>NUCLEOTIDE SEQUENCE</scope>
    <source>
        <strain evidence="3">NBRC 110045</strain>
    </source>
</reference>
<keyword evidence="2" id="KW-0812">Transmembrane</keyword>
<accession>A0AA52EG71</accession>
<dbReference type="Proteomes" id="UP001268683">
    <property type="component" value="Chromosome"/>
</dbReference>
<gene>
    <name evidence="3" type="ORF">QGN29_09250</name>
</gene>
<keyword evidence="1" id="KW-0175">Coiled coil</keyword>
<feature type="coiled-coil region" evidence="1">
    <location>
        <begin position="36"/>
        <end position="63"/>
    </location>
</feature>
<evidence type="ECO:0008006" key="5">
    <source>
        <dbReference type="Google" id="ProtNLM"/>
    </source>
</evidence>
<feature type="transmembrane region" description="Helical" evidence="2">
    <location>
        <begin position="6"/>
        <end position="24"/>
    </location>
</feature>
<evidence type="ECO:0000256" key="1">
    <source>
        <dbReference type="SAM" id="Coils"/>
    </source>
</evidence>
<evidence type="ECO:0000256" key="2">
    <source>
        <dbReference type="SAM" id="Phobius"/>
    </source>
</evidence>